<dbReference type="AlphaFoldDB" id="A0A8B8DUY3"/>
<protein>
    <submittedName>
        <fullName evidence="2">Uncharacterized protein LOC111129330</fullName>
    </submittedName>
</protein>
<name>A0A8B8DUY3_CRAVI</name>
<dbReference type="KEGG" id="cvn:111129330"/>
<dbReference type="Proteomes" id="UP000694844">
    <property type="component" value="Chromosome 4"/>
</dbReference>
<dbReference type="GeneID" id="111129330"/>
<proteinExistence type="predicted"/>
<organism evidence="1 2">
    <name type="scientific">Crassostrea virginica</name>
    <name type="common">Eastern oyster</name>
    <dbReference type="NCBI Taxonomy" id="6565"/>
    <lineage>
        <taxon>Eukaryota</taxon>
        <taxon>Metazoa</taxon>
        <taxon>Spiralia</taxon>
        <taxon>Lophotrochozoa</taxon>
        <taxon>Mollusca</taxon>
        <taxon>Bivalvia</taxon>
        <taxon>Autobranchia</taxon>
        <taxon>Pteriomorphia</taxon>
        <taxon>Ostreida</taxon>
        <taxon>Ostreoidea</taxon>
        <taxon>Ostreidae</taxon>
        <taxon>Crassostrea</taxon>
    </lineage>
</organism>
<sequence>MPRREIPRPIAITRHTSDYTLAELDISEVDREVYHETTASFIELYLILPTAVWPRLGQPRRPEGLVINAEHWGDFIDAVVEDAVKDVLYGPEANRLALRSIQAAFADAANIDAKPKKKKKNIFRRFLNFMCFC</sequence>
<dbReference type="RefSeq" id="XP_022331334.1">
    <property type="nucleotide sequence ID" value="XM_022475626.1"/>
</dbReference>
<evidence type="ECO:0000313" key="1">
    <source>
        <dbReference type="Proteomes" id="UP000694844"/>
    </source>
</evidence>
<gene>
    <name evidence="2" type="primary">LOC111129330</name>
</gene>
<evidence type="ECO:0000313" key="2">
    <source>
        <dbReference type="RefSeq" id="XP_022331334.1"/>
    </source>
</evidence>
<keyword evidence="1" id="KW-1185">Reference proteome</keyword>
<accession>A0A8B8DUY3</accession>
<reference evidence="2" key="1">
    <citation type="submission" date="2025-08" db="UniProtKB">
        <authorList>
            <consortium name="RefSeq"/>
        </authorList>
    </citation>
    <scope>IDENTIFICATION</scope>
    <source>
        <tissue evidence="2">Whole sample</tissue>
    </source>
</reference>